<accession>A0A1G8LZQ7</accession>
<evidence type="ECO:0000256" key="1">
    <source>
        <dbReference type="SAM" id="Phobius"/>
    </source>
</evidence>
<keyword evidence="1" id="KW-0812">Transmembrane</keyword>
<proteinExistence type="predicted"/>
<feature type="transmembrane region" description="Helical" evidence="1">
    <location>
        <begin position="55"/>
        <end position="75"/>
    </location>
</feature>
<reference evidence="3" key="1">
    <citation type="submission" date="2016-10" db="EMBL/GenBank/DDBJ databases">
        <authorList>
            <person name="Varghese N."/>
            <person name="Submissions S."/>
        </authorList>
    </citation>
    <scope>NUCLEOTIDE SEQUENCE [LARGE SCALE GENOMIC DNA]</scope>
    <source>
        <strain evidence="3">DSM 17071</strain>
    </source>
</reference>
<keyword evidence="3" id="KW-1185">Reference proteome</keyword>
<dbReference type="AlphaFoldDB" id="A0A1G8LZQ7"/>
<dbReference type="Proteomes" id="UP000198869">
    <property type="component" value="Unassembled WGS sequence"/>
</dbReference>
<evidence type="ECO:0000313" key="2">
    <source>
        <dbReference type="EMBL" id="SDI61181.1"/>
    </source>
</evidence>
<organism evidence="2 3">
    <name type="scientific">Chryseobacterium taeanense</name>
    <dbReference type="NCBI Taxonomy" id="311334"/>
    <lineage>
        <taxon>Bacteria</taxon>
        <taxon>Pseudomonadati</taxon>
        <taxon>Bacteroidota</taxon>
        <taxon>Flavobacteriia</taxon>
        <taxon>Flavobacteriales</taxon>
        <taxon>Weeksellaceae</taxon>
        <taxon>Chryseobacterium group</taxon>
        <taxon>Chryseobacterium</taxon>
    </lineage>
</organism>
<keyword evidence="1" id="KW-0472">Membrane</keyword>
<protein>
    <submittedName>
        <fullName evidence="2">Uncharacterized protein</fullName>
    </submittedName>
</protein>
<name>A0A1G8LZQ7_9FLAO</name>
<keyword evidence="1" id="KW-1133">Transmembrane helix</keyword>
<feature type="transmembrane region" description="Helical" evidence="1">
    <location>
        <begin position="30"/>
        <end position="48"/>
    </location>
</feature>
<feature type="transmembrane region" description="Helical" evidence="1">
    <location>
        <begin position="7"/>
        <end position="24"/>
    </location>
</feature>
<evidence type="ECO:0000313" key="3">
    <source>
        <dbReference type="Proteomes" id="UP000198869"/>
    </source>
</evidence>
<sequence>MKRIPQVILIISIIYTALLLYFQYDYFLEFTPLIILLLAINFYLIYRYNSKLLDYILNSLLIIFLIICFSFGAMLRQDWHFME</sequence>
<dbReference type="EMBL" id="FNDW01000010">
    <property type="protein sequence ID" value="SDI61181.1"/>
    <property type="molecule type" value="Genomic_DNA"/>
</dbReference>
<gene>
    <name evidence="2" type="ORF">SAMN05421846_110123</name>
</gene>
<dbReference type="STRING" id="311334.SAMN05421846_110123"/>